<dbReference type="OrthoDB" id="9808984at2"/>
<dbReference type="Proteomes" id="UP000008366">
    <property type="component" value="Unassembled WGS sequence"/>
</dbReference>
<dbReference type="PANTHER" id="PTHR43356">
    <property type="entry name" value="PHOSPHATE ACETYLTRANSFERASE"/>
    <property type="match status" value="1"/>
</dbReference>
<dbReference type="EMBL" id="BAHD01000039">
    <property type="protein sequence ID" value="GAB96447.1"/>
    <property type="molecule type" value="Genomic_DNA"/>
</dbReference>
<evidence type="ECO:0000256" key="2">
    <source>
        <dbReference type="ARBA" id="ARBA00023315"/>
    </source>
</evidence>
<dbReference type="Gene3D" id="3.40.1390.20">
    <property type="entry name" value="HprK N-terminal domain-like"/>
    <property type="match status" value="1"/>
</dbReference>
<dbReference type="eggNOG" id="COG0280">
    <property type="taxonomic scope" value="Bacteria"/>
</dbReference>
<evidence type="ECO:0000259" key="5">
    <source>
        <dbReference type="Pfam" id="PF07085"/>
    </source>
</evidence>
<dbReference type="Pfam" id="PF01515">
    <property type="entry name" value="PTA_PTB"/>
    <property type="match status" value="2"/>
</dbReference>
<feature type="domain" description="Phosphate acetyl/butaryl transferase" evidence="4">
    <location>
        <begin position="466"/>
        <end position="655"/>
    </location>
</feature>
<comment type="function">
    <text evidence="3">Involved in acetate metabolism.</text>
</comment>
<dbReference type="InterPro" id="IPR010766">
    <property type="entry name" value="DRTGG"/>
</dbReference>
<dbReference type="InterPro" id="IPR028979">
    <property type="entry name" value="Ser_kin/Pase_Hpr-like_N_sf"/>
</dbReference>
<dbReference type="SUPFAM" id="SSF52540">
    <property type="entry name" value="P-loop containing nucleoside triphosphate hydrolases"/>
    <property type="match status" value="1"/>
</dbReference>
<comment type="caution">
    <text evidence="6">The sequence shown here is derived from an EMBL/GenBank/DDBJ whole genome shotgun (WGS) entry which is preliminary data.</text>
</comment>
<accession>K6WWH7</accession>
<dbReference type="Gene3D" id="3.40.50.300">
    <property type="entry name" value="P-loop containing nucleotide triphosphate hydrolases"/>
    <property type="match status" value="1"/>
</dbReference>
<evidence type="ECO:0000313" key="7">
    <source>
        <dbReference type="Proteomes" id="UP000008366"/>
    </source>
</evidence>
<protein>
    <submittedName>
        <fullName evidence="6">Phosphate acetyltransferase</fullName>
    </submittedName>
</protein>
<reference evidence="6 7" key="1">
    <citation type="submission" date="2012-08" db="EMBL/GenBank/DDBJ databases">
        <title>Whole genome shotgun sequence of Kineosphaera limosa NBRC 100340.</title>
        <authorList>
            <person name="Yoshida I."/>
            <person name="Isaki S."/>
            <person name="Hosoyama A."/>
            <person name="Tsuchikane K."/>
            <person name="Katsumata H."/>
            <person name="Ando Y."/>
            <person name="Ohji S."/>
            <person name="Hamada M."/>
            <person name="Tamura T."/>
            <person name="Yamazoe A."/>
            <person name="Yamazaki S."/>
            <person name="Fujita N."/>
        </authorList>
    </citation>
    <scope>NUCLEOTIDE SEQUENCE [LARGE SCALE GENOMIC DNA]</scope>
    <source>
        <strain evidence="6 7">NBRC 100340</strain>
    </source>
</reference>
<dbReference type="Gene3D" id="3.40.50.10750">
    <property type="entry name" value="Isocitrate/Isopropylmalate dehydrogenase-like"/>
    <property type="match status" value="1"/>
</dbReference>
<dbReference type="GO" id="GO:0016746">
    <property type="term" value="F:acyltransferase activity"/>
    <property type="evidence" value="ECO:0007669"/>
    <property type="project" value="UniProtKB-KW"/>
</dbReference>
<sequence>MARRILVVPTNHGAGVTSTCLGLVQALDRLRVSVGYLKPFAQARWVGEDESVELFRLTTSQRPPAPIAVAHLEEMLALDRVGSLMEEVVDLADDALREHSVVVIEGLAPGTEQVYSGRVNAEMARSLDADVLFVANASRLDPQRLAHSVGVANSQYVLRGAPRLTPSSLTAAVADGQPKSRRKSVPTRVIGVVVNHVPPDRDPSEFAAALQQRGLHTVASIPDNPEFTRRRVGDIVRELGLEIVNVGDQSRRIHGVEIAAQAAPGYLSVFQEDRLVVVPGDRHEVLMSAALAETKGTRLAGVLLTVGIRPHDDILDLCRPALEAGLPVLLSPGRTYETVTRVLGLDPDIPADDEARANLVKNTMAEAFDEQWLLGLPSDDRLPRSTPAAFRREVVVAAARAEQRIALTDATDPATLVAAINLQARSVVRCVLVGDTAAIEAAAAEVGLDLPAGLAIAEPAAGVEPLAAGLRMLAEGTVDGLVGGADADLEEVGRRAEAAVGLRSDAEVVSSIHYLMLPDEVVAYTDCALNPHPTAEQLAAIGLWAAEESQTVGITPRIAFIEPRSSSDSVAADTERVREAVQLAAGRRPDIHIEGPVAFNAASRRASNGEGGNGTVFVFPDGAAAESTFHAVHRTSGVRAVGPILQGLNRPVNRAPGNGDALEVNEMIVATAVQASRNF</sequence>
<dbReference type="InterPro" id="IPR042113">
    <property type="entry name" value="P_AcTrfase_dom1"/>
</dbReference>
<dbReference type="SUPFAM" id="SSF53659">
    <property type="entry name" value="Isocitrate/Isopropylmalate dehydrogenase-like"/>
    <property type="match status" value="1"/>
</dbReference>
<gene>
    <name evidence="6" type="primary">pta</name>
    <name evidence="6" type="ORF">KILIM_039_00210</name>
</gene>
<dbReference type="eggNOG" id="COG0857">
    <property type="taxonomic scope" value="Bacteria"/>
</dbReference>
<dbReference type="STRING" id="1184609.KILIM_039_00210"/>
<evidence type="ECO:0000256" key="3">
    <source>
        <dbReference type="ARBA" id="ARBA00049955"/>
    </source>
</evidence>
<dbReference type="InterPro" id="IPR042112">
    <property type="entry name" value="P_AcTrfase_dom2"/>
</dbReference>
<name>K6WWH7_9MICO</name>
<feature type="domain" description="DRTGG" evidence="5">
    <location>
        <begin position="234"/>
        <end position="342"/>
    </location>
</feature>
<evidence type="ECO:0000256" key="1">
    <source>
        <dbReference type="ARBA" id="ARBA00022679"/>
    </source>
</evidence>
<dbReference type="SUPFAM" id="SSF75138">
    <property type="entry name" value="HprK N-terminal domain-like"/>
    <property type="match status" value="1"/>
</dbReference>
<keyword evidence="7" id="KW-1185">Reference proteome</keyword>
<dbReference type="InterPro" id="IPR002505">
    <property type="entry name" value="PTA_PTB"/>
</dbReference>
<dbReference type="AlphaFoldDB" id="K6WWH7"/>
<organism evidence="6 7">
    <name type="scientific">Kineosphaera limosa NBRC 100340</name>
    <dbReference type="NCBI Taxonomy" id="1184609"/>
    <lineage>
        <taxon>Bacteria</taxon>
        <taxon>Bacillati</taxon>
        <taxon>Actinomycetota</taxon>
        <taxon>Actinomycetes</taxon>
        <taxon>Micrococcales</taxon>
        <taxon>Dermatophilaceae</taxon>
        <taxon>Kineosphaera</taxon>
    </lineage>
</organism>
<dbReference type="InterPro" id="IPR027417">
    <property type="entry name" value="P-loop_NTPase"/>
</dbReference>
<dbReference type="Pfam" id="PF13500">
    <property type="entry name" value="AAA_26"/>
    <property type="match status" value="1"/>
</dbReference>
<keyword evidence="1 6" id="KW-0808">Transferase</keyword>
<dbReference type="PANTHER" id="PTHR43356:SF3">
    <property type="entry name" value="PHOSPHATE ACETYLTRANSFERASE"/>
    <property type="match status" value="1"/>
</dbReference>
<dbReference type="Pfam" id="PF07085">
    <property type="entry name" value="DRTGG"/>
    <property type="match status" value="1"/>
</dbReference>
<dbReference type="RefSeq" id="WP_006592979.1">
    <property type="nucleotide sequence ID" value="NZ_BAHD01000039.1"/>
</dbReference>
<dbReference type="CDD" id="cd03109">
    <property type="entry name" value="DTBS"/>
    <property type="match status" value="1"/>
</dbReference>
<dbReference type="InterPro" id="IPR050500">
    <property type="entry name" value="Phos_Acetyltrans/Butyryltrans"/>
</dbReference>
<keyword evidence="2" id="KW-0012">Acyltransferase</keyword>
<evidence type="ECO:0000313" key="6">
    <source>
        <dbReference type="EMBL" id="GAB96447.1"/>
    </source>
</evidence>
<proteinExistence type="predicted"/>
<evidence type="ECO:0000259" key="4">
    <source>
        <dbReference type="Pfam" id="PF01515"/>
    </source>
</evidence>
<dbReference type="Gene3D" id="3.40.50.10950">
    <property type="match status" value="2"/>
</dbReference>
<feature type="domain" description="Phosphate acetyl/butaryl transferase" evidence="4">
    <location>
        <begin position="390"/>
        <end position="459"/>
    </location>
</feature>